<protein>
    <submittedName>
        <fullName evidence="3">Uncharacterized protein</fullName>
    </submittedName>
</protein>
<feature type="transmembrane region" description="Helical" evidence="1">
    <location>
        <begin position="323"/>
        <end position="343"/>
    </location>
</feature>
<dbReference type="KEGG" id="gaz:Pan241w_60190"/>
<name>A0A517RPT6_9PLAN</name>
<feature type="signal peptide" evidence="2">
    <location>
        <begin position="1"/>
        <end position="23"/>
    </location>
</feature>
<proteinExistence type="predicted"/>
<keyword evidence="4" id="KW-1185">Reference proteome</keyword>
<gene>
    <name evidence="3" type="ORF">Pan241w_60190</name>
</gene>
<evidence type="ECO:0000313" key="4">
    <source>
        <dbReference type="Proteomes" id="UP000317171"/>
    </source>
</evidence>
<reference evidence="3 4" key="1">
    <citation type="submission" date="2019-02" db="EMBL/GenBank/DDBJ databases">
        <title>Deep-cultivation of Planctomycetes and their phenomic and genomic characterization uncovers novel biology.</title>
        <authorList>
            <person name="Wiegand S."/>
            <person name="Jogler M."/>
            <person name="Boedeker C."/>
            <person name="Pinto D."/>
            <person name="Vollmers J."/>
            <person name="Rivas-Marin E."/>
            <person name="Kohn T."/>
            <person name="Peeters S.H."/>
            <person name="Heuer A."/>
            <person name="Rast P."/>
            <person name="Oberbeckmann S."/>
            <person name="Bunk B."/>
            <person name="Jeske O."/>
            <person name="Meyerdierks A."/>
            <person name="Storesund J.E."/>
            <person name="Kallscheuer N."/>
            <person name="Luecker S."/>
            <person name="Lage O.M."/>
            <person name="Pohl T."/>
            <person name="Merkel B.J."/>
            <person name="Hornburger P."/>
            <person name="Mueller R.-W."/>
            <person name="Bruemmer F."/>
            <person name="Labrenz M."/>
            <person name="Spormann A.M."/>
            <person name="Op den Camp H."/>
            <person name="Overmann J."/>
            <person name="Amann R."/>
            <person name="Jetten M.S.M."/>
            <person name="Mascher T."/>
            <person name="Medema M.H."/>
            <person name="Devos D.P."/>
            <person name="Kaster A.-K."/>
            <person name="Ovreas L."/>
            <person name="Rohde M."/>
            <person name="Galperin M.Y."/>
            <person name="Jogler C."/>
        </authorList>
    </citation>
    <scope>NUCLEOTIDE SEQUENCE [LARGE SCALE GENOMIC DNA]</scope>
    <source>
        <strain evidence="3 4">Pan241w</strain>
    </source>
</reference>
<dbReference type="Proteomes" id="UP000317171">
    <property type="component" value="Chromosome"/>
</dbReference>
<dbReference type="OrthoDB" id="238471at2"/>
<keyword evidence="1" id="KW-1133">Transmembrane helix</keyword>
<sequence length="356" mass="40282" precursor="true">MSLRKHFVVIGLIVINGAMPVSASENELDHQSQNSISEREFRTEYASAVKNFKAAYQNIECRAECQFQFDDPNDLSRKKRYDYSAHLLMKDGAAVAVQDYGEETPRGGTDTNQVACATPHYAFDLHKTRQTNPYQVNYITRTPDRVERMRLILGDDVDVYLCAGSFMYHNPFEAILEKPSFTVVKLESVPANTQESGDLVALDFQLTNDPWSISSGHVVFAPELNWALLEYHYRCDYSPTNHSIYTGKNTFRSIQKGTIPFPEKCKLKVIHYHADMQPISENHTANLTDFSLGTVDDSVFLLSHYGLPDTPLTASPSSIQTPIQWFLIGNGILLFLLLMGIVIKRTRTAQRQKVQS</sequence>
<dbReference type="RefSeq" id="WP_145222934.1">
    <property type="nucleotide sequence ID" value="NZ_CP036269.1"/>
</dbReference>
<keyword evidence="1" id="KW-0812">Transmembrane</keyword>
<keyword evidence="2" id="KW-0732">Signal</keyword>
<accession>A0A517RPT6</accession>
<keyword evidence="1" id="KW-0472">Membrane</keyword>
<dbReference type="AlphaFoldDB" id="A0A517RPT6"/>
<evidence type="ECO:0000256" key="1">
    <source>
        <dbReference type="SAM" id="Phobius"/>
    </source>
</evidence>
<organism evidence="3 4">
    <name type="scientific">Gimesia alba</name>
    <dbReference type="NCBI Taxonomy" id="2527973"/>
    <lineage>
        <taxon>Bacteria</taxon>
        <taxon>Pseudomonadati</taxon>
        <taxon>Planctomycetota</taxon>
        <taxon>Planctomycetia</taxon>
        <taxon>Planctomycetales</taxon>
        <taxon>Planctomycetaceae</taxon>
        <taxon>Gimesia</taxon>
    </lineage>
</organism>
<feature type="chain" id="PRO_5021897507" evidence="2">
    <location>
        <begin position="24"/>
        <end position="356"/>
    </location>
</feature>
<evidence type="ECO:0000256" key="2">
    <source>
        <dbReference type="SAM" id="SignalP"/>
    </source>
</evidence>
<dbReference type="EMBL" id="CP036269">
    <property type="protein sequence ID" value="QDT45891.1"/>
    <property type="molecule type" value="Genomic_DNA"/>
</dbReference>
<evidence type="ECO:0000313" key="3">
    <source>
        <dbReference type="EMBL" id="QDT45891.1"/>
    </source>
</evidence>